<evidence type="ECO:0000313" key="3">
    <source>
        <dbReference type="Proteomes" id="UP000275078"/>
    </source>
</evidence>
<proteinExistence type="predicted"/>
<feature type="signal peptide" evidence="1">
    <location>
        <begin position="1"/>
        <end position="20"/>
    </location>
</feature>
<sequence length="147" mass="16497">MLTSIFSPFLLLLAAPLALSQCVPSPAPYTSEQYEITTYYETLSSQRPPDIYASIFGFTFYDPNTCFGPIECVHEWKRGLGEPGPRDGWWPCSPEHPEVQALHVAGEYGRNGSLQVKYNYQSVDSYGWGGVPSYLDVVEEEDWTESA</sequence>
<evidence type="ECO:0008006" key="4">
    <source>
        <dbReference type="Google" id="ProtNLM"/>
    </source>
</evidence>
<keyword evidence="1" id="KW-0732">Signal</keyword>
<evidence type="ECO:0000256" key="1">
    <source>
        <dbReference type="SAM" id="SignalP"/>
    </source>
</evidence>
<dbReference type="AlphaFoldDB" id="A0A3N4I586"/>
<feature type="chain" id="PRO_5018087494" description="AA1-like domain-containing protein" evidence="1">
    <location>
        <begin position="21"/>
        <end position="147"/>
    </location>
</feature>
<keyword evidence="3" id="KW-1185">Reference proteome</keyword>
<dbReference type="Proteomes" id="UP000275078">
    <property type="component" value="Unassembled WGS sequence"/>
</dbReference>
<name>A0A3N4I586_ASCIM</name>
<dbReference type="EMBL" id="ML119733">
    <property type="protein sequence ID" value="RPA77004.1"/>
    <property type="molecule type" value="Genomic_DNA"/>
</dbReference>
<gene>
    <name evidence="2" type="ORF">BJ508DRAFT_310526</name>
</gene>
<accession>A0A3N4I586</accession>
<organism evidence="2 3">
    <name type="scientific">Ascobolus immersus RN42</name>
    <dbReference type="NCBI Taxonomy" id="1160509"/>
    <lineage>
        <taxon>Eukaryota</taxon>
        <taxon>Fungi</taxon>
        <taxon>Dikarya</taxon>
        <taxon>Ascomycota</taxon>
        <taxon>Pezizomycotina</taxon>
        <taxon>Pezizomycetes</taxon>
        <taxon>Pezizales</taxon>
        <taxon>Ascobolaceae</taxon>
        <taxon>Ascobolus</taxon>
    </lineage>
</organism>
<protein>
    <recommendedName>
        <fullName evidence="4">AA1-like domain-containing protein</fullName>
    </recommendedName>
</protein>
<reference evidence="2 3" key="1">
    <citation type="journal article" date="2018" name="Nat. Ecol. Evol.">
        <title>Pezizomycetes genomes reveal the molecular basis of ectomycorrhizal truffle lifestyle.</title>
        <authorList>
            <person name="Murat C."/>
            <person name="Payen T."/>
            <person name="Noel B."/>
            <person name="Kuo A."/>
            <person name="Morin E."/>
            <person name="Chen J."/>
            <person name="Kohler A."/>
            <person name="Krizsan K."/>
            <person name="Balestrini R."/>
            <person name="Da Silva C."/>
            <person name="Montanini B."/>
            <person name="Hainaut M."/>
            <person name="Levati E."/>
            <person name="Barry K.W."/>
            <person name="Belfiori B."/>
            <person name="Cichocki N."/>
            <person name="Clum A."/>
            <person name="Dockter R.B."/>
            <person name="Fauchery L."/>
            <person name="Guy J."/>
            <person name="Iotti M."/>
            <person name="Le Tacon F."/>
            <person name="Lindquist E.A."/>
            <person name="Lipzen A."/>
            <person name="Malagnac F."/>
            <person name="Mello A."/>
            <person name="Molinier V."/>
            <person name="Miyauchi S."/>
            <person name="Poulain J."/>
            <person name="Riccioni C."/>
            <person name="Rubini A."/>
            <person name="Sitrit Y."/>
            <person name="Splivallo R."/>
            <person name="Traeger S."/>
            <person name="Wang M."/>
            <person name="Zifcakova L."/>
            <person name="Wipf D."/>
            <person name="Zambonelli A."/>
            <person name="Paolocci F."/>
            <person name="Nowrousian M."/>
            <person name="Ottonello S."/>
            <person name="Baldrian P."/>
            <person name="Spatafora J.W."/>
            <person name="Henrissat B."/>
            <person name="Nagy L.G."/>
            <person name="Aury J.M."/>
            <person name="Wincker P."/>
            <person name="Grigoriev I.V."/>
            <person name="Bonfante P."/>
            <person name="Martin F.M."/>
        </authorList>
    </citation>
    <scope>NUCLEOTIDE SEQUENCE [LARGE SCALE GENOMIC DNA]</scope>
    <source>
        <strain evidence="2 3">RN42</strain>
    </source>
</reference>
<evidence type="ECO:0000313" key="2">
    <source>
        <dbReference type="EMBL" id="RPA77004.1"/>
    </source>
</evidence>